<dbReference type="AlphaFoldDB" id="A0A1L9B7X6"/>
<protein>
    <submittedName>
        <fullName evidence="2">Uncharacterized protein</fullName>
    </submittedName>
</protein>
<feature type="transmembrane region" description="Helical" evidence="1">
    <location>
        <begin position="73"/>
        <end position="96"/>
    </location>
</feature>
<reference evidence="3" key="1">
    <citation type="submission" date="2016-11" db="EMBL/GenBank/DDBJ databases">
        <authorList>
            <person name="Shukria A."/>
            <person name="Stevens D.C."/>
        </authorList>
    </citation>
    <scope>NUCLEOTIDE SEQUENCE [LARGE SCALE GENOMIC DNA]</scope>
    <source>
        <strain evidence="3">Cbfe23</strain>
    </source>
</reference>
<reference evidence="2 3" key="2">
    <citation type="submission" date="2016-12" db="EMBL/GenBank/DDBJ databases">
        <title>Draft Genome Sequence of Cystobacter ferrugineus Strain Cbfe23.</title>
        <authorList>
            <person name="Akbar S."/>
            <person name="Dowd S.E."/>
            <person name="Stevens D.C."/>
        </authorList>
    </citation>
    <scope>NUCLEOTIDE SEQUENCE [LARGE SCALE GENOMIC DNA]</scope>
    <source>
        <strain evidence="2 3">Cbfe23</strain>
    </source>
</reference>
<keyword evidence="1" id="KW-0472">Membrane</keyword>
<accession>A0A1L9B7X6</accession>
<keyword evidence="3" id="KW-1185">Reference proteome</keyword>
<sequence>MREWTAALASCVVMLLLEILTFSTLLGGDIISRTFQFLFYGPFLGAQNLLRFARDSWGAPLPTTLFGGFPGWLNGLLLVMNWAIYSLLGFIAWRLMDARARGRK</sequence>
<keyword evidence="1" id="KW-0812">Transmembrane</keyword>
<dbReference type="STRING" id="83449.BON30_24825"/>
<gene>
    <name evidence="2" type="ORF">BON30_24825</name>
</gene>
<dbReference type="Proteomes" id="UP000182229">
    <property type="component" value="Unassembled WGS sequence"/>
</dbReference>
<feature type="transmembrane region" description="Helical" evidence="1">
    <location>
        <begin position="6"/>
        <end position="25"/>
    </location>
</feature>
<evidence type="ECO:0000313" key="2">
    <source>
        <dbReference type="EMBL" id="OJH38360.1"/>
    </source>
</evidence>
<dbReference type="EMBL" id="MPIN01000006">
    <property type="protein sequence ID" value="OJH38360.1"/>
    <property type="molecule type" value="Genomic_DNA"/>
</dbReference>
<comment type="caution">
    <text evidence="2">The sequence shown here is derived from an EMBL/GenBank/DDBJ whole genome shotgun (WGS) entry which is preliminary data.</text>
</comment>
<evidence type="ECO:0000313" key="3">
    <source>
        <dbReference type="Proteomes" id="UP000182229"/>
    </source>
</evidence>
<name>A0A1L9B7X6_9BACT</name>
<proteinExistence type="predicted"/>
<keyword evidence="1" id="KW-1133">Transmembrane helix</keyword>
<organism evidence="2 3">
    <name type="scientific">Cystobacter ferrugineus</name>
    <dbReference type="NCBI Taxonomy" id="83449"/>
    <lineage>
        <taxon>Bacteria</taxon>
        <taxon>Pseudomonadati</taxon>
        <taxon>Myxococcota</taxon>
        <taxon>Myxococcia</taxon>
        <taxon>Myxococcales</taxon>
        <taxon>Cystobacterineae</taxon>
        <taxon>Archangiaceae</taxon>
        <taxon>Cystobacter</taxon>
    </lineage>
</organism>
<dbReference type="RefSeq" id="WP_071900867.1">
    <property type="nucleotide sequence ID" value="NZ_MPIN01000006.1"/>
</dbReference>
<evidence type="ECO:0000256" key="1">
    <source>
        <dbReference type="SAM" id="Phobius"/>
    </source>
</evidence>